<evidence type="ECO:0000313" key="3">
    <source>
        <dbReference type="Proteomes" id="UP001153076"/>
    </source>
</evidence>
<gene>
    <name evidence="2" type="ORF">Cgig2_028495</name>
</gene>
<evidence type="ECO:0000313" key="2">
    <source>
        <dbReference type="EMBL" id="KAJ8431713.1"/>
    </source>
</evidence>
<feature type="region of interest" description="Disordered" evidence="1">
    <location>
        <begin position="47"/>
        <end position="66"/>
    </location>
</feature>
<dbReference type="EMBL" id="JAKOGI010000666">
    <property type="protein sequence ID" value="KAJ8431713.1"/>
    <property type="molecule type" value="Genomic_DNA"/>
</dbReference>
<evidence type="ECO:0000256" key="1">
    <source>
        <dbReference type="SAM" id="MobiDB-lite"/>
    </source>
</evidence>
<feature type="compositionally biased region" description="Polar residues" evidence="1">
    <location>
        <begin position="53"/>
        <end position="66"/>
    </location>
</feature>
<comment type="caution">
    <text evidence="2">The sequence shown here is derived from an EMBL/GenBank/DDBJ whole genome shotgun (WGS) entry which is preliminary data.</text>
</comment>
<proteinExistence type="predicted"/>
<name>A0A9Q1Q7G1_9CARY</name>
<organism evidence="2 3">
    <name type="scientific">Carnegiea gigantea</name>
    <dbReference type="NCBI Taxonomy" id="171969"/>
    <lineage>
        <taxon>Eukaryota</taxon>
        <taxon>Viridiplantae</taxon>
        <taxon>Streptophyta</taxon>
        <taxon>Embryophyta</taxon>
        <taxon>Tracheophyta</taxon>
        <taxon>Spermatophyta</taxon>
        <taxon>Magnoliopsida</taxon>
        <taxon>eudicotyledons</taxon>
        <taxon>Gunneridae</taxon>
        <taxon>Pentapetalae</taxon>
        <taxon>Caryophyllales</taxon>
        <taxon>Cactineae</taxon>
        <taxon>Cactaceae</taxon>
        <taxon>Cactoideae</taxon>
        <taxon>Echinocereeae</taxon>
        <taxon>Carnegiea</taxon>
    </lineage>
</organism>
<sequence>MTFIDKKQLRDAFEDFRMMKGYDLKIRHNDTSRFQAFVLQKDAGGPYGHQNHKGTLQPPTSSSSNANAISRTTATITNVSTPTGVVVDASGFAFGPNAATILSTANVVAASTFVVDSTAYSMSSAAAGPSSSTASGHSNHGVAVFVNQFISKQYVKRTFVVREEAQSMNRIKMTPAHLTQQLSRTTGVEGSKTAEFVQVEILLPYYIKYHKQYPDNKLSCFAKKLYILKLQNAIMYS</sequence>
<protein>
    <submittedName>
        <fullName evidence="2">Uncharacterized protein</fullName>
    </submittedName>
</protein>
<reference evidence="2" key="1">
    <citation type="submission" date="2022-04" db="EMBL/GenBank/DDBJ databases">
        <title>Carnegiea gigantea Genome sequencing and assembly v2.</title>
        <authorList>
            <person name="Copetti D."/>
            <person name="Sanderson M.J."/>
            <person name="Burquez A."/>
            <person name="Wojciechowski M.F."/>
        </authorList>
    </citation>
    <scope>NUCLEOTIDE SEQUENCE</scope>
    <source>
        <strain evidence="2">SGP5-SGP5p</strain>
        <tissue evidence="2">Aerial part</tissue>
    </source>
</reference>
<keyword evidence="3" id="KW-1185">Reference proteome</keyword>
<accession>A0A9Q1Q7G1</accession>
<dbReference type="Proteomes" id="UP001153076">
    <property type="component" value="Unassembled WGS sequence"/>
</dbReference>
<dbReference type="AlphaFoldDB" id="A0A9Q1Q7G1"/>